<dbReference type="OrthoDB" id="3365917at2759"/>
<feature type="transmembrane region" description="Helical" evidence="1">
    <location>
        <begin position="269"/>
        <end position="293"/>
    </location>
</feature>
<protein>
    <recommendedName>
        <fullName evidence="5">Glycoside hydrolase family 16 protein</fullName>
    </recommendedName>
</protein>
<sequence>MLFLPLGVYTLLLHILVPPAHANSPLFFVTTALVNFDARIVQGWSGGGGERWSITNDSNYPFSGREFGAADRWTLKGSQTFGSGYPYGNVDNTTIAGRPFPYGLWPLYWGNNMMGSGEYGPALDGVRPGGQLVTIPLKTEDGTYNITEGEMYHIIGDRDSATYMMISLVRSCHVSPAWPVKFDPTSPISTVKMEDVIQYYRASSFALASPRYNNSFARSSTNTESTESTPIPDTIRYSEFHKCLDDVIMNALAIMNWAPGYSPTPVADAIWVAFSLLTCAIIIVLWFVHTVRFHWRNFKRKRRAAKRRKAEMIAARNRSLMYEMYP</sequence>
<keyword evidence="4" id="KW-1185">Reference proteome</keyword>
<reference evidence="3 4" key="1">
    <citation type="submission" date="2014-04" db="EMBL/GenBank/DDBJ databases">
        <authorList>
            <consortium name="DOE Joint Genome Institute"/>
            <person name="Kuo A."/>
            <person name="Zuccaro A."/>
            <person name="Kohler A."/>
            <person name="Nagy L.G."/>
            <person name="Floudas D."/>
            <person name="Copeland A."/>
            <person name="Barry K.W."/>
            <person name="Cichocki N."/>
            <person name="Veneault-Fourrey C."/>
            <person name="LaButti K."/>
            <person name="Lindquist E.A."/>
            <person name="Lipzen A."/>
            <person name="Lundell T."/>
            <person name="Morin E."/>
            <person name="Murat C."/>
            <person name="Sun H."/>
            <person name="Tunlid A."/>
            <person name="Henrissat B."/>
            <person name="Grigoriev I.V."/>
            <person name="Hibbett D.S."/>
            <person name="Martin F."/>
            <person name="Nordberg H.P."/>
            <person name="Cantor M.N."/>
            <person name="Hua S.X."/>
        </authorList>
    </citation>
    <scope>NUCLEOTIDE SEQUENCE [LARGE SCALE GENOMIC DNA]</scope>
    <source>
        <strain evidence="3 4">MAFF 305830</strain>
    </source>
</reference>
<evidence type="ECO:0008006" key="5">
    <source>
        <dbReference type="Google" id="ProtNLM"/>
    </source>
</evidence>
<keyword evidence="1" id="KW-0472">Membrane</keyword>
<evidence type="ECO:0000313" key="4">
    <source>
        <dbReference type="Proteomes" id="UP000054097"/>
    </source>
</evidence>
<gene>
    <name evidence="3" type="ORF">M408DRAFT_333941</name>
</gene>
<name>A0A0C3AKG9_SERVB</name>
<keyword evidence="1" id="KW-0812">Transmembrane</keyword>
<feature type="signal peptide" evidence="2">
    <location>
        <begin position="1"/>
        <end position="22"/>
    </location>
</feature>
<accession>A0A0C3AKG9</accession>
<proteinExistence type="predicted"/>
<keyword evidence="2" id="KW-0732">Signal</keyword>
<evidence type="ECO:0000256" key="1">
    <source>
        <dbReference type="SAM" id="Phobius"/>
    </source>
</evidence>
<evidence type="ECO:0000256" key="2">
    <source>
        <dbReference type="SAM" id="SignalP"/>
    </source>
</evidence>
<dbReference type="EMBL" id="KN824425">
    <property type="protein sequence ID" value="KIM20529.1"/>
    <property type="molecule type" value="Genomic_DNA"/>
</dbReference>
<reference evidence="4" key="2">
    <citation type="submission" date="2015-01" db="EMBL/GenBank/DDBJ databases">
        <title>Evolutionary Origins and Diversification of the Mycorrhizal Mutualists.</title>
        <authorList>
            <consortium name="DOE Joint Genome Institute"/>
            <consortium name="Mycorrhizal Genomics Consortium"/>
            <person name="Kohler A."/>
            <person name="Kuo A."/>
            <person name="Nagy L.G."/>
            <person name="Floudas D."/>
            <person name="Copeland A."/>
            <person name="Barry K.W."/>
            <person name="Cichocki N."/>
            <person name="Veneault-Fourrey C."/>
            <person name="LaButti K."/>
            <person name="Lindquist E.A."/>
            <person name="Lipzen A."/>
            <person name="Lundell T."/>
            <person name="Morin E."/>
            <person name="Murat C."/>
            <person name="Riley R."/>
            <person name="Ohm R."/>
            <person name="Sun H."/>
            <person name="Tunlid A."/>
            <person name="Henrissat B."/>
            <person name="Grigoriev I.V."/>
            <person name="Hibbett D.S."/>
            <person name="Martin F."/>
        </authorList>
    </citation>
    <scope>NUCLEOTIDE SEQUENCE [LARGE SCALE GENOMIC DNA]</scope>
    <source>
        <strain evidence="4">MAFF 305830</strain>
    </source>
</reference>
<keyword evidence="1" id="KW-1133">Transmembrane helix</keyword>
<evidence type="ECO:0000313" key="3">
    <source>
        <dbReference type="EMBL" id="KIM20529.1"/>
    </source>
</evidence>
<dbReference type="Proteomes" id="UP000054097">
    <property type="component" value="Unassembled WGS sequence"/>
</dbReference>
<feature type="chain" id="PRO_5002160963" description="Glycoside hydrolase family 16 protein" evidence="2">
    <location>
        <begin position="23"/>
        <end position="326"/>
    </location>
</feature>
<dbReference type="AlphaFoldDB" id="A0A0C3AKG9"/>
<organism evidence="3 4">
    <name type="scientific">Serendipita vermifera MAFF 305830</name>
    <dbReference type="NCBI Taxonomy" id="933852"/>
    <lineage>
        <taxon>Eukaryota</taxon>
        <taxon>Fungi</taxon>
        <taxon>Dikarya</taxon>
        <taxon>Basidiomycota</taxon>
        <taxon>Agaricomycotina</taxon>
        <taxon>Agaricomycetes</taxon>
        <taxon>Sebacinales</taxon>
        <taxon>Serendipitaceae</taxon>
        <taxon>Serendipita</taxon>
    </lineage>
</organism>
<dbReference type="HOGENOM" id="CLU_057147_0_1_1"/>